<dbReference type="AlphaFoldDB" id="A7F1T3"/>
<evidence type="ECO:0000313" key="2">
    <source>
        <dbReference type="Proteomes" id="UP000001312"/>
    </source>
</evidence>
<dbReference type="GeneID" id="5483720"/>
<sequence>MMPSSPRCPNQTSFTNQPFDTTFIFVVLFLRPKIKAAVLAIRVGLEVLNYNVITKSHFAPLANEVSSLSCGASNPYAERITDRNG</sequence>
<gene>
    <name evidence="1" type="ORF">SS1G_11554</name>
</gene>
<dbReference type="Proteomes" id="UP000001312">
    <property type="component" value="Unassembled WGS sequence"/>
</dbReference>
<dbReference type="InParanoid" id="A7F1T3"/>
<dbReference type="KEGG" id="ssl:SS1G_11554"/>
<dbReference type="RefSeq" id="XP_001587561.1">
    <property type="nucleotide sequence ID" value="XM_001587511.1"/>
</dbReference>
<dbReference type="EMBL" id="CH476638">
    <property type="protein sequence ID" value="EDN95675.1"/>
    <property type="molecule type" value="Genomic_DNA"/>
</dbReference>
<accession>A7F1T3</accession>
<reference evidence="2" key="1">
    <citation type="journal article" date="2011" name="PLoS Genet.">
        <title>Genomic analysis of the necrotrophic fungal pathogens Sclerotinia sclerotiorum and Botrytis cinerea.</title>
        <authorList>
            <person name="Amselem J."/>
            <person name="Cuomo C.A."/>
            <person name="van Kan J.A."/>
            <person name="Viaud M."/>
            <person name="Benito E.P."/>
            <person name="Couloux A."/>
            <person name="Coutinho P.M."/>
            <person name="de Vries R.P."/>
            <person name="Dyer P.S."/>
            <person name="Fillinger S."/>
            <person name="Fournier E."/>
            <person name="Gout L."/>
            <person name="Hahn M."/>
            <person name="Kohn L."/>
            <person name="Lapalu N."/>
            <person name="Plummer K.M."/>
            <person name="Pradier J.M."/>
            <person name="Quevillon E."/>
            <person name="Sharon A."/>
            <person name="Simon A."/>
            <person name="ten Have A."/>
            <person name="Tudzynski B."/>
            <person name="Tudzynski P."/>
            <person name="Wincker P."/>
            <person name="Andrew M."/>
            <person name="Anthouard V."/>
            <person name="Beever R.E."/>
            <person name="Beffa R."/>
            <person name="Benoit I."/>
            <person name="Bouzid O."/>
            <person name="Brault B."/>
            <person name="Chen Z."/>
            <person name="Choquer M."/>
            <person name="Collemare J."/>
            <person name="Cotton P."/>
            <person name="Danchin E.G."/>
            <person name="Da Silva C."/>
            <person name="Gautier A."/>
            <person name="Giraud C."/>
            <person name="Giraud T."/>
            <person name="Gonzalez C."/>
            <person name="Grossetete S."/>
            <person name="Guldener U."/>
            <person name="Henrissat B."/>
            <person name="Howlett B.J."/>
            <person name="Kodira C."/>
            <person name="Kretschmer M."/>
            <person name="Lappartient A."/>
            <person name="Leroch M."/>
            <person name="Levis C."/>
            <person name="Mauceli E."/>
            <person name="Neuveglise C."/>
            <person name="Oeser B."/>
            <person name="Pearson M."/>
            <person name="Poulain J."/>
            <person name="Poussereau N."/>
            <person name="Quesneville H."/>
            <person name="Rascle C."/>
            <person name="Schumacher J."/>
            <person name="Segurens B."/>
            <person name="Sexton A."/>
            <person name="Silva E."/>
            <person name="Sirven C."/>
            <person name="Soanes D.M."/>
            <person name="Talbot N.J."/>
            <person name="Templeton M."/>
            <person name="Yandava C."/>
            <person name="Yarden O."/>
            <person name="Zeng Q."/>
            <person name="Rollins J.A."/>
            <person name="Lebrun M.H."/>
            <person name="Dickman M."/>
        </authorList>
    </citation>
    <scope>NUCLEOTIDE SEQUENCE [LARGE SCALE GENOMIC DNA]</scope>
    <source>
        <strain evidence="2">ATCC 18683 / 1980 / Ss-1</strain>
    </source>
</reference>
<protein>
    <submittedName>
        <fullName evidence="1">Uncharacterized protein</fullName>
    </submittedName>
</protein>
<proteinExistence type="predicted"/>
<organism evidence="1 2">
    <name type="scientific">Sclerotinia sclerotiorum (strain ATCC 18683 / 1980 / Ss-1)</name>
    <name type="common">White mold</name>
    <name type="synonym">Whetzelinia sclerotiorum</name>
    <dbReference type="NCBI Taxonomy" id="665079"/>
    <lineage>
        <taxon>Eukaryota</taxon>
        <taxon>Fungi</taxon>
        <taxon>Dikarya</taxon>
        <taxon>Ascomycota</taxon>
        <taxon>Pezizomycotina</taxon>
        <taxon>Leotiomycetes</taxon>
        <taxon>Helotiales</taxon>
        <taxon>Sclerotiniaceae</taxon>
        <taxon>Sclerotinia</taxon>
    </lineage>
</organism>
<keyword evidence="2" id="KW-1185">Reference proteome</keyword>
<name>A7F1T3_SCLS1</name>
<evidence type="ECO:0000313" key="1">
    <source>
        <dbReference type="EMBL" id="EDN95675.1"/>
    </source>
</evidence>